<evidence type="ECO:0000259" key="6">
    <source>
        <dbReference type="Pfam" id="PF05193"/>
    </source>
</evidence>
<accession>A0A1G7UVS8</accession>
<evidence type="ECO:0000313" key="7">
    <source>
        <dbReference type="EMBL" id="SDG50830.1"/>
    </source>
</evidence>
<keyword evidence="3" id="KW-0482">Metalloprotease</keyword>
<gene>
    <name evidence="7" type="ORF">SAMN05421742_101429</name>
</gene>
<organism evidence="7 8">
    <name type="scientific">Roseospirillum parvum</name>
    <dbReference type="NCBI Taxonomy" id="83401"/>
    <lineage>
        <taxon>Bacteria</taxon>
        <taxon>Pseudomonadati</taxon>
        <taxon>Pseudomonadota</taxon>
        <taxon>Alphaproteobacteria</taxon>
        <taxon>Rhodospirillales</taxon>
        <taxon>Rhodospirillaceae</taxon>
        <taxon>Roseospirillum</taxon>
    </lineage>
</organism>
<dbReference type="InterPro" id="IPR011765">
    <property type="entry name" value="Pept_M16_N"/>
</dbReference>
<dbReference type="GO" id="GO:0046872">
    <property type="term" value="F:metal ion binding"/>
    <property type="evidence" value="ECO:0007669"/>
    <property type="project" value="InterPro"/>
</dbReference>
<evidence type="ECO:0000256" key="3">
    <source>
        <dbReference type="ARBA" id="ARBA00023049"/>
    </source>
</evidence>
<feature type="domain" description="Peptidase M16 N-terminal" evidence="5">
    <location>
        <begin position="19"/>
        <end position="165"/>
    </location>
</feature>
<proteinExistence type="inferred from homology"/>
<dbReference type="RefSeq" id="WP_092614641.1">
    <property type="nucleotide sequence ID" value="NZ_FNCV01000001.1"/>
</dbReference>
<dbReference type="Pfam" id="PF05193">
    <property type="entry name" value="Peptidase_M16_C"/>
    <property type="match status" value="1"/>
</dbReference>
<evidence type="ECO:0000256" key="1">
    <source>
        <dbReference type="ARBA" id="ARBA00001947"/>
    </source>
</evidence>
<dbReference type="Pfam" id="PF00675">
    <property type="entry name" value="Peptidase_M16"/>
    <property type="match status" value="1"/>
</dbReference>
<evidence type="ECO:0000256" key="2">
    <source>
        <dbReference type="ARBA" id="ARBA00007261"/>
    </source>
</evidence>
<dbReference type="GO" id="GO:0006508">
    <property type="term" value="P:proteolysis"/>
    <property type="evidence" value="ECO:0007669"/>
    <property type="project" value="InterPro"/>
</dbReference>
<comment type="cofactor">
    <cofactor evidence="1">
        <name>Zn(2+)</name>
        <dbReference type="ChEBI" id="CHEBI:29105"/>
    </cofactor>
</comment>
<dbReference type="InterPro" id="IPR011249">
    <property type="entry name" value="Metalloenz_LuxS/M16"/>
</dbReference>
<evidence type="ECO:0000256" key="4">
    <source>
        <dbReference type="RuleBase" id="RU004447"/>
    </source>
</evidence>
<dbReference type="STRING" id="83401.SAMN05421742_101429"/>
<dbReference type="Proteomes" id="UP000217076">
    <property type="component" value="Unassembled WGS sequence"/>
</dbReference>
<evidence type="ECO:0000313" key="8">
    <source>
        <dbReference type="Proteomes" id="UP000217076"/>
    </source>
</evidence>
<keyword evidence="8" id="KW-1185">Reference proteome</keyword>
<dbReference type="EMBL" id="FNCV01000001">
    <property type="protein sequence ID" value="SDG50830.1"/>
    <property type="molecule type" value="Genomic_DNA"/>
</dbReference>
<dbReference type="PROSITE" id="PS00143">
    <property type="entry name" value="INSULINASE"/>
    <property type="match status" value="1"/>
</dbReference>
<dbReference type="OrthoDB" id="9811314at2"/>
<sequence length="426" mass="45481">MSSALLPPPRLTTLASGLRVVSQELPWADSVALGVWASVGTRHEPAHLNGISHLIEHMAFKGTKRRSAARIAEEIEDVGGILNAYTGRETTAFHARVLKEDLGLGLDILADIVQHSVFDPQELAREQSVVVQEIWQSIDTPDDIVFDHFQAAAYPAQAMGRPVLGSEATVRAMTRDDLVGYLATTYAPERLVIAAAGPLDHDDLLARVGALFTDLPGRPGASAPEPARYQGGEHREGRDVEQVQLVLGFPGVAYDDPDYYALSVLATLLGGGMSSRLFQEIREVRGLAYAVHAYPSSWTDGGLMTLYAGTSPEEAGQVLDLMISETARLPGTISGPELARAKAQMKAGLLMGQEGPAGRCEQIARQVAIFGRPIPLAESVERIEAVSAADLDRLTRRLLAATPTLAALGPLGTVPAHADLMARLAA</sequence>
<protein>
    <submittedName>
        <fullName evidence="7">Predicted Zn-dependent peptidase</fullName>
    </submittedName>
</protein>
<keyword evidence="3" id="KW-0378">Hydrolase</keyword>
<dbReference type="SUPFAM" id="SSF63411">
    <property type="entry name" value="LuxS/MPP-like metallohydrolase"/>
    <property type="match status" value="2"/>
</dbReference>
<comment type="similarity">
    <text evidence="2 4">Belongs to the peptidase M16 family.</text>
</comment>
<evidence type="ECO:0000259" key="5">
    <source>
        <dbReference type="Pfam" id="PF00675"/>
    </source>
</evidence>
<dbReference type="GO" id="GO:0004222">
    <property type="term" value="F:metalloendopeptidase activity"/>
    <property type="evidence" value="ECO:0007669"/>
    <property type="project" value="InterPro"/>
</dbReference>
<name>A0A1G7UVS8_9PROT</name>
<dbReference type="InterPro" id="IPR007863">
    <property type="entry name" value="Peptidase_M16_C"/>
</dbReference>
<dbReference type="InterPro" id="IPR001431">
    <property type="entry name" value="Pept_M16_Zn_BS"/>
</dbReference>
<dbReference type="AlphaFoldDB" id="A0A1G7UVS8"/>
<keyword evidence="3" id="KW-0645">Protease</keyword>
<dbReference type="PANTHER" id="PTHR11851:SF49">
    <property type="entry name" value="MITOCHONDRIAL-PROCESSING PEPTIDASE SUBUNIT ALPHA"/>
    <property type="match status" value="1"/>
</dbReference>
<feature type="domain" description="Peptidase M16 C-terminal" evidence="6">
    <location>
        <begin position="173"/>
        <end position="345"/>
    </location>
</feature>
<reference evidence="8" key="1">
    <citation type="submission" date="2016-10" db="EMBL/GenBank/DDBJ databases">
        <authorList>
            <person name="Varghese N."/>
            <person name="Submissions S."/>
        </authorList>
    </citation>
    <scope>NUCLEOTIDE SEQUENCE [LARGE SCALE GENOMIC DNA]</scope>
    <source>
        <strain evidence="8">930I</strain>
    </source>
</reference>
<dbReference type="Gene3D" id="3.30.830.10">
    <property type="entry name" value="Metalloenzyme, LuxS/M16 peptidase-like"/>
    <property type="match status" value="2"/>
</dbReference>
<dbReference type="InterPro" id="IPR050361">
    <property type="entry name" value="MPP/UQCRC_Complex"/>
</dbReference>
<dbReference type="FunFam" id="3.30.830.10:FF:000008">
    <property type="entry name" value="Mitochondrial-processing peptidase subunit beta"/>
    <property type="match status" value="1"/>
</dbReference>
<dbReference type="PANTHER" id="PTHR11851">
    <property type="entry name" value="METALLOPROTEASE"/>
    <property type="match status" value="1"/>
</dbReference>